<dbReference type="PANTHER" id="PTHR36456:SF1">
    <property type="entry name" value="UPF0232 PROTEIN SCO3875"/>
    <property type="match status" value="1"/>
</dbReference>
<evidence type="ECO:0000313" key="1">
    <source>
        <dbReference type="EMBL" id="CAB4941368.1"/>
    </source>
</evidence>
<proteinExistence type="predicted"/>
<sequence>MTKRDLALDLFRSFQTGKRTKRKIVEEKRPEIDPTRSRDPELLANVLDSLIVDRDWKSGIAEGNLFTSWDEIVGADIAQHATPITFLDGVLTLRTTSTAWAVQLQRVIPDMIATVQSSAPGVLVDSIVILGPTAPSWKRGLRTIRGARGPRDTYG</sequence>
<dbReference type="EMBL" id="CAFBPB010000033">
    <property type="protein sequence ID" value="CAB5000212.1"/>
    <property type="molecule type" value="Genomic_DNA"/>
</dbReference>
<evidence type="ECO:0000313" key="2">
    <source>
        <dbReference type="EMBL" id="CAB5000212.1"/>
    </source>
</evidence>
<dbReference type="EMBL" id="CAFBNG010000114">
    <property type="protein sequence ID" value="CAB4941368.1"/>
    <property type="molecule type" value="Genomic_DNA"/>
</dbReference>
<accession>A0A6J7JD80</accession>
<dbReference type="Pfam" id="PF05258">
    <property type="entry name" value="DciA"/>
    <property type="match status" value="1"/>
</dbReference>
<dbReference type="PANTHER" id="PTHR36456">
    <property type="entry name" value="UPF0232 PROTEIN SCO3875"/>
    <property type="match status" value="1"/>
</dbReference>
<dbReference type="AlphaFoldDB" id="A0A6J7JD80"/>
<name>A0A6J7JD80_9ZZZZ</name>
<gene>
    <name evidence="1" type="ORF">UFOPK3774_00668</name>
    <name evidence="2" type="ORF">UFOPK4049_00384</name>
</gene>
<protein>
    <submittedName>
        <fullName evidence="1">Unannotated protein</fullName>
    </submittedName>
</protein>
<reference evidence="1" key="1">
    <citation type="submission" date="2020-05" db="EMBL/GenBank/DDBJ databases">
        <authorList>
            <person name="Chiriac C."/>
            <person name="Salcher M."/>
            <person name="Ghai R."/>
            <person name="Kavagutti S V."/>
        </authorList>
    </citation>
    <scope>NUCLEOTIDE SEQUENCE</scope>
</reference>
<organism evidence="1">
    <name type="scientific">freshwater metagenome</name>
    <dbReference type="NCBI Taxonomy" id="449393"/>
    <lineage>
        <taxon>unclassified sequences</taxon>
        <taxon>metagenomes</taxon>
        <taxon>ecological metagenomes</taxon>
    </lineage>
</organism>
<dbReference type="InterPro" id="IPR007922">
    <property type="entry name" value="DciA-like"/>
</dbReference>